<dbReference type="InterPro" id="IPR011009">
    <property type="entry name" value="Kinase-like_dom_sf"/>
</dbReference>
<sequence>MLWSNESVSRTVGISDGRVRRPAHPWTATVHELLRHLRASGVHEVPAPMALTAEYEEVSFLAGAAGPSCWPFQATETGLRSAARLLRRIHDASLGWEPPVGAVWAVSPLQPFEVICHGGPGPWNMVWREGEAAGLFDWDFCHPGPRQEDVAYALEYLAPFRSDEVPARWHGFGQSPDRAGRVKVFCDEYGIETAGMTDAVIAVQRRDVDRVRTLALAGIEPQLSWVNDGYLDELWARIAWSEDHRHLFE</sequence>
<gene>
    <name evidence="2" type="ordered locus">MLP_28730</name>
</gene>
<dbReference type="eggNOG" id="COG2334">
    <property type="taxonomic scope" value="Bacteria"/>
</dbReference>
<proteinExistence type="predicted"/>
<dbReference type="Gene3D" id="3.90.1200.10">
    <property type="match status" value="1"/>
</dbReference>
<dbReference type="STRING" id="1032480.MLP_28730"/>
<dbReference type="HOGENOM" id="CLU_066396_0_0_11"/>
<name>F5XJI7_MICPN</name>
<dbReference type="EMBL" id="AP012204">
    <property type="protein sequence ID" value="BAK35887.1"/>
    <property type="molecule type" value="Genomic_DNA"/>
</dbReference>
<dbReference type="Pfam" id="PF01636">
    <property type="entry name" value="APH"/>
    <property type="match status" value="1"/>
</dbReference>
<dbReference type="Proteomes" id="UP000007947">
    <property type="component" value="Chromosome"/>
</dbReference>
<dbReference type="InterPro" id="IPR002575">
    <property type="entry name" value="Aminoglycoside_PTrfase"/>
</dbReference>
<keyword evidence="3" id="KW-1185">Reference proteome</keyword>
<feature type="domain" description="Aminoglycoside phosphotransferase" evidence="1">
    <location>
        <begin position="110"/>
        <end position="178"/>
    </location>
</feature>
<evidence type="ECO:0000313" key="2">
    <source>
        <dbReference type="EMBL" id="BAK35887.1"/>
    </source>
</evidence>
<reference evidence="2 3" key="1">
    <citation type="submission" date="2011-05" db="EMBL/GenBank/DDBJ databases">
        <title>Whole genome sequence of Microlunatus phosphovorus NM-1.</title>
        <authorList>
            <person name="Hosoyama A."/>
            <person name="Sasaki K."/>
            <person name="Harada T."/>
            <person name="Igarashi R."/>
            <person name="Kawakoshi A."/>
            <person name="Sasagawa M."/>
            <person name="Fukada J."/>
            <person name="Nakamura S."/>
            <person name="Katano Y."/>
            <person name="Hanada S."/>
            <person name="Kamagata Y."/>
            <person name="Nakamura N."/>
            <person name="Yamazaki S."/>
            <person name="Fujita N."/>
        </authorList>
    </citation>
    <scope>NUCLEOTIDE SEQUENCE [LARGE SCALE GENOMIC DNA]</scope>
    <source>
        <strain evidence="3">ATCC 700054 / DSM 10555 / JCM 9379 / NBRC 101784 / NCIMB 13414 / VKM Ac-1990 / NM-1</strain>
    </source>
</reference>
<evidence type="ECO:0000259" key="1">
    <source>
        <dbReference type="Pfam" id="PF01636"/>
    </source>
</evidence>
<evidence type="ECO:0000313" key="3">
    <source>
        <dbReference type="Proteomes" id="UP000007947"/>
    </source>
</evidence>
<dbReference type="SUPFAM" id="SSF56112">
    <property type="entry name" value="Protein kinase-like (PK-like)"/>
    <property type="match status" value="1"/>
</dbReference>
<accession>F5XJI7</accession>
<organism evidence="2 3">
    <name type="scientific">Microlunatus phosphovorus (strain ATCC 700054 / DSM 10555 / JCM 9379 / NBRC 101784 / NCIMB 13414 / VKM Ac-1990 / NM-1)</name>
    <dbReference type="NCBI Taxonomy" id="1032480"/>
    <lineage>
        <taxon>Bacteria</taxon>
        <taxon>Bacillati</taxon>
        <taxon>Actinomycetota</taxon>
        <taxon>Actinomycetes</taxon>
        <taxon>Propionibacteriales</taxon>
        <taxon>Propionibacteriaceae</taxon>
        <taxon>Microlunatus</taxon>
    </lineage>
</organism>
<dbReference type="AlphaFoldDB" id="F5XJI7"/>
<dbReference type="KEGG" id="mph:MLP_28730"/>
<protein>
    <recommendedName>
        <fullName evidence="1">Aminoglycoside phosphotransferase domain-containing protein</fullName>
    </recommendedName>
</protein>